<reference evidence="1" key="2">
    <citation type="submission" date="2021-04" db="EMBL/GenBank/DDBJ databases">
        <authorList>
            <person name="Gilroy R."/>
        </authorList>
    </citation>
    <scope>NUCLEOTIDE SEQUENCE</scope>
    <source>
        <strain evidence="1">Gambia11-129</strain>
    </source>
</reference>
<reference evidence="1" key="1">
    <citation type="journal article" date="2021" name="PeerJ">
        <title>Extensive microbial diversity within the chicken gut microbiome revealed by metagenomics and culture.</title>
        <authorList>
            <person name="Gilroy R."/>
            <person name="Ravi A."/>
            <person name="Getino M."/>
            <person name="Pursley I."/>
            <person name="Horton D.L."/>
            <person name="Alikhan N.F."/>
            <person name="Baker D."/>
            <person name="Gharbi K."/>
            <person name="Hall N."/>
            <person name="Watson M."/>
            <person name="Adriaenssens E.M."/>
            <person name="Foster-Nyarko E."/>
            <person name="Jarju S."/>
            <person name="Secka A."/>
            <person name="Antonio M."/>
            <person name="Oren A."/>
            <person name="Chaudhuri R.R."/>
            <person name="La Ragione R."/>
            <person name="Hildebrand F."/>
            <person name="Pallen M.J."/>
        </authorList>
    </citation>
    <scope>NUCLEOTIDE SEQUENCE</scope>
    <source>
        <strain evidence="1">Gambia11-129</strain>
    </source>
</reference>
<name>A0A9D1PSZ7_9SPIO</name>
<organism evidence="1 2">
    <name type="scientific">Candidatus Ornithospirochaeta avicola</name>
    <dbReference type="NCBI Taxonomy" id="2840896"/>
    <lineage>
        <taxon>Bacteria</taxon>
        <taxon>Pseudomonadati</taxon>
        <taxon>Spirochaetota</taxon>
        <taxon>Spirochaetia</taxon>
        <taxon>Spirochaetales</taxon>
        <taxon>Spirochaetaceae</taxon>
        <taxon>Spirochaetaceae incertae sedis</taxon>
        <taxon>Candidatus Ornithospirochaeta</taxon>
    </lineage>
</organism>
<protein>
    <submittedName>
        <fullName evidence="1">Uncharacterized protein</fullName>
    </submittedName>
</protein>
<dbReference type="AlphaFoldDB" id="A0A9D1PSZ7"/>
<evidence type="ECO:0000313" key="2">
    <source>
        <dbReference type="Proteomes" id="UP000823936"/>
    </source>
</evidence>
<dbReference type="EMBL" id="DXHU01000002">
    <property type="protein sequence ID" value="HIV98183.1"/>
    <property type="molecule type" value="Genomic_DNA"/>
</dbReference>
<accession>A0A9D1PSZ7</accession>
<gene>
    <name evidence="1" type="ORF">IAB12_00145</name>
</gene>
<comment type="caution">
    <text evidence="1">The sequence shown here is derived from an EMBL/GenBank/DDBJ whole genome shotgun (WGS) entry which is preliminary data.</text>
</comment>
<proteinExistence type="predicted"/>
<evidence type="ECO:0000313" key="1">
    <source>
        <dbReference type="EMBL" id="HIV98183.1"/>
    </source>
</evidence>
<sequence length="228" mass="26029">MRSRIVLALCALCALIVLVSVSLYRFFYIDSVDSSSMIYTLSEERLVLEAERNRSFWKTERKLESLPYVSKVDFSRSGDVLSILPSYKKGILIMDDKSLAFFDGEDVFMLEKGDYGRLKRYYVSVSVPSSVFTLLSSFVADEEASYLLDLLLETVYNHDLITSIELSFISGYETLVINMEDYGYVLYAYLPLDKGDLSSSLDYIQSLGLNIAEDEIYILRDKRLTRAG</sequence>
<dbReference type="Proteomes" id="UP000823936">
    <property type="component" value="Unassembled WGS sequence"/>
</dbReference>